<evidence type="ECO:0000313" key="1">
    <source>
        <dbReference type="EMBL" id="WEK18007.1"/>
    </source>
</evidence>
<evidence type="ECO:0000313" key="2">
    <source>
        <dbReference type="Proteomes" id="UP001214530"/>
    </source>
</evidence>
<protein>
    <submittedName>
        <fullName evidence="1">Uncharacterized protein</fullName>
    </submittedName>
</protein>
<dbReference type="Proteomes" id="UP001214530">
    <property type="component" value="Chromosome"/>
</dbReference>
<dbReference type="AlphaFoldDB" id="A0AAJ5W4V1"/>
<sequence length="161" mass="18612">MARGIFFSCEDVHLTIDFGTYALLMYYSMLTNYPKAQKLFDATLTEWQFRIEYDLPRDSFTSSDIDAHFVPSEIQESIEFIDNEVIPALNNETQDLIVKYGGRDRFSDTINGSADFIGALGIEDDEFYYDAPESLIGIITSLKEFFQYASLVNRQYKIYVH</sequence>
<gene>
    <name evidence="1" type="ORF">P0Y49_14515</name>
</gene>
<organism evidence="1 2">
    <name type="scientific">Candidatus Pedobacter colombiensis</name>
    <dbReference type="NCBI Taxonomy" id="3121371"/>
    <lineage>
        <taxon>Bacteria</taxon>
        <taxon>Pseudomonadati</taxon>
        <taxon>Bacteroidota</taxon>
        <taxon>Sphingobacteriia</taxon>
        <taxon>Sphingobacteriales</taxon>
        <taxon>Sphingobacteriaceae</taxon>
        <taxon>Pedobacter</taxon>
    </lineage>
</organism>
<name>A0AAJ5W4V1_9SPHI</name>
<reference evidence="1" key="1">
    <citation type="submission" date="2023-03" db="EMBL/GenBank/DDBJ databases">
        <title>Andean soil-derived lignocellulolytic bacterial consortium as a source of novel taxa and putative plastic-active enzymes.</title>
        <authorList>
            <person name="Diaz-Garcia L."/>
            <person name="Chuvochina M."/>
            <person name="Feuerriegel G."/>
            <person name="Bunk B."/>
            <person name="Sproer C."/>
            <person name="Streit W.R."/>
            <person name="Rodriguez L.M."/>
            <person name="Overmann J."/>
            <person name="Jimenez D.J."/>
        </authorList>
    </citation>
    <scope>NUCLEOTIDE SEQUENCE</scope>
    <source>
        <strain evidence="1">MAG 3858</strain>
    </source>
</reference>
<accession>A0AAJ5W4V1</accession>
<dbReference type="EMBL" id="CP119313">
    <property type="protein sequence ID" value="WEK18007.1"/>
    <property type="molecule type" value="Genomic_DNA"/>
</dbReference>
<proteinExistence type="predicted"/>